<organism evidence="5 6">
    <name type="scientific">Smittium mucronatum</name>
    <dbReference type="NCBI Taxonomy" id="133383"/>
    <lineage>
        <taxon>Eukaryota</taxon>
        <taxon>Fungi</taxon>
        <taxon>Fungi incertae sedis</taxon>
        <taxon>Zoopagomycota</taxon>
        <taxon>Kickxellomycotina</taxon>
        <taxon>Harpellomycetes</taxon>
        <taxon>Harpellales</taxon>
        <taxon>Legeriomycetaceae</taxon>
        <taxon>Smittium</taxon>
    </lineage>
</organism>
<feature type="compositionally biased region" description="Basic residues" evidence="4">
    <location>
        <begin position="147"/>
        <end position="157"/>
    </location>
</feature>
<sequence>MPLVILTGYPSSGKSTRAQELKSLFLTKFSSDSFEKSPMNVEIISDESQGIPKTAYDGTSCTALPDPWGQPIACFEELVSRYEEPNSASRWDSPLFVVMQHLEGEKLPFDGIWEALILKKAPPPNLATAISSGSASDNSRAAQVKKTVYRHKQTPHS</sequence>
<evidence type="ECO:0000256" key="1">
    <source>
        <dbReference type="ARBA" id="ARBA00022741"/>
    </source>
</evidence>
<comment type="similarity">
    <text evidence="3">Belongs to the KTI12 family.</text>
</comment>
<keyword evidence="2" id="KW-0067">ATP-binding</keyword>
<dbReference type="InterPro" id="IPR027417">
    <property type="entry name" value="P-loop_NTPase"/>
</dbReference>
<dbReference type="InterPro" id="IPR013641">
    <property type="entry name" value="KTI12/PSTK"/>
</dbReference>
<gene>
    <name evidence="5" type="ORF">AYI68_g3762</name>
</gene>
<protein>
    <submittedName>
        <fullName evidence="5">Protein KTI12-like protein</fullName>
    </submittedName>
</protein>
<dbReference type="Gene3D" id="3.40.50.300">
    <property type="entry name" value="P-loop containing nucleotide triphosphate hydrolases"/>
    <property type="match status" value="2"/>
</dbReference>
<evidence type="ECO:0000256" key="4">
    <source>
        <dbReference type="SAM" id="MobiDB-lite"/>
    </source>
</evidence>
<dbReference type="OrthoDB" id="9972657at2759"/>
<evidence type="ECO:0000313" key="5">
    <source>
        <dbReference type="EMBL" id="OLY82123.1"/>
    </source>
</evidence>
<dbReference type="PANTHER" id="PTHR12435">
    <property type="match status" value="1"/>
</dbReference>
<accession>A0A1R0GYZ7</accession>
<dbReference type="GO" id="GO:0005524">
    <property type="term" value="F:ATP binding"/>
    <property type="evidence" value="ECO:0007669"/>
    <property type="project" value="UniProtKB-KW"/>
</dbReference>
<comment type="caution">
    <text evidence="5">The sequence shown here is derived from an EMBL/GenBank/DDBJ whole genome shotgun (WGS) entry which is preliminary data.</text>
</comment>
<evidence type="ECO:0000256" key="3">
    <source>
        <dbReference type="ARBA" id="ARBA00025768"/>
    </source>
</evidence>
<feature type="compositionally biased region" description="Polar residues" evidence="4">
    <location>
        <begin position="128"/>
        <end position="141"/>
    </location>
</feature>
<feature type="region of interest" description="Disordered" evidence="4">
    <location>
        <begin position="128"/>
        <end position="157"/>
    </location>
</feature>
<dbReference type="STRING" id="133383.A0A1R0GYZ7"/>
<keyword evidence="6" id="KW-1185">Reference proteome</keyword>
<dbReference type="AlphaFoldDB" id="A0A1R0GYZ7"/>
<dbReference type="Pfam" id="PF08433">
    <property type="entry name" value="KTI12"/>
    <property type="match status" value="2"/>
</dbReference>
<dbReference type="Proteomes" id="UP000187455">
    <property type="component" value="Unassembled WGS sequence"/>
</dbReference>
<dbReference type="EMBL" id="LSSL01001895">
    <property type="protein sequence ID" value="OLY82123.1"/>
    <property type="molecule type" value="Genomic_DNA"/>
</dbReference>
<reference evidence="5 6" key="1">
    <citation type="journal article" date="2016" name="Mol. Biol. Evol.">
        <title>Genome-Wide Survey of Gut Fungi (Harpellales) Reveals the First Horizontally Transferred Ubiquitin Gene from a Mosquito Host.</title>
        <authorList>
            <person name="Wang Y."/>
            <person name="White M.M."/>
            <person name="Kvist S."/>
            <person name="Moncalvo J.M."/>
        </authorList>
    </citation>
    <scope>NUCLEOTIDE SEQUENCE [LARGE SCALE GENOMIC DNA]</scope>
    <source>
        <strain evidence="5 6">ALG-7-W6</strain>
    </source>
</reference>
<name>A0A1R0GYZ7_9FUNG</name>
<proteinExistence type="inferred from homology"/>
<evidence type="ECO:0000256" key="2">
    <source>
        <dbReference type="ARBA" id="ARBA00022840"/>
    </source>
</evidence>
<keyword evidence="1" id="KW-0547">Nucleotide-binding</keyword>
<evidence type="ECO:0000313" key="6">
    <source>
        <dbReference type="Proteomes" id="UP000187455"/>
    </source>
</evidence>